<evidence type="ECO:0000313" key="3">
    <source>
        <dbReference type="Proteomes" id="UP000036045"/>
    </source>
</evidence>
<dbReference type="InterPro" id="IPR029058">
    <property type="entry name" value="AB_hydrolase_fold"/>
</dbReference>
<reference evidence="2 3" key="1">
    <citation type="submission" date="2015-05" db="EMBL/GenBank/DDBJ databases">
        <title>Whole genome sequence and identification of bacterial endophytes from Costus igneus.</title>
        <authorList>
            <person name="Lee Y.P."/>
            <person name="Gan H.M."/>
            <person name="Eng W."/>
            <person name="Wheatley M.S."/>
            <person name="Caraballo A."/>
            <person name="Polter S."/>
            <person name="Savka M.A."/>
            <person name="Hudson A.O."/>
        </authorList>
    </citation>
    <scope>NUCLEOTIDE SEQUENCE [LARGE SCALE GENOMIC DNA]</scope>
    <source>
        <strain evidence="2 3">RIT379</strain>
    </source>
</reference>
<dbReference type="Pfam" id="PF12146">
    <property type="entry name" value="Hydrolase_4"/>
    <property type="match status" value="1"/>
</dbReference>
<dbReference type="InterPro" id="IPR022742">
    <property type="entry name" value="Hydrolase_4"/>
</dbReference>
<organism evidence="2 3">
    <name type="scientific">Niallia circulans</name>
    <name type="common">Bacillus circulans</name>
    <dbReference type="NCBI Taxonomy" id="1397"/>
    <lineage>
        <taxon>Bacteria</taxon>
        <taxon>Bacillati</taxon>
        <taxon>Bacillota</taxon>
        <taxon>Bacilli</taxon>
        <taxon>Bacillales</taxon>
        <taxon>Bacillaceae</taxon>
        <taxon>Niallia</taxon>
    </lineage>
</organism>
<evidence type="ECO:0000313" key="2">
    <source>
        <dbReference type="EMBL" id="KLV28074.1"/>
    </source>
</evidence>
<sequence>MTEVRSINWKDDTIVLSVDYPKKIQNEYKVVIMCHGLIGSRIGVDRLFVKASNVLTELGYLVIRFDYRGCGESSGEYGSTKLSDLIDQTEAIIQFAYEKFSIMELILLGHSLGGAVAVLTAIKDARVRRLIQWAAVGDPAVDIKRIFGEERLSELAEREVVDFYGYSFYQTYFDSLIDYNPLKSCHKFSGDVLLVHGTADEDIPYHYLNKYKNEYLTRNTGTVESVFIEEGIHTFSSGSQFMKLINGTVDWLERK</sequence>
<gene>
    <name evidence="2" type="ORF">ABW02_04110</name>
</gene>
<dbReference type="PANTHER" id="PTHR43265:SF1">
    <property type="entry name" value="ESTERASE ESTD"/>
    <property type="match status" value="1"/>
</dbReference>
<dbReference type="PATRIC" id="fig|1397.4.peg.2111"/>
<feature type="domain" description="Serine aminopeptidase S33" evidence="1">
    <location>
        <begin position="29"/>
        <end position="141"/>
    </location>
</feature>
<dbReference type="OrthoDB" id="9780269at2"/>
<dbReference type="PANTHER" id="PTHR43265">
    <property type="entry name" value="ESTERASE ESTD"/>
    <property type="match status" value="1"/>
</dbReference>
<proteinExistence type="predicted"/>
<dbReference type="Gene3D" id="3.40.50.1820">
    <property type="entry name" value="alpha/beta hydrolase"/>
    <property type="match status" value="1"/>
</dbReference>
<dbReference type="InterPro" id="IPR053145">
    <property type="entry name" value="AB_hydrolase_Est10"/>
</dbReference>
<accession>A0A0J1IQ41</accession>
<comment type="caution">
    <text evidence="2">The sequence shown here is derived from an EMBL/GenBank/DDBJ whole genome shotgun (WGS) entry which is preliminary data.</text>
</comment>
<protein>
    <recommendedName>
        <fullName evidence="1">Serine aminopeptidase S33 domain-containing protein</fullName>
    </recommendedName>
</protein>
<dbReference type="Proteomes" id="UP000036045">
    <property type="component" value="Unassembled WGS sequence"/>
</dbReference>
<dbReference type="AlphaFoldDB" id="A0A0J1IQ41"/>
<dbReference type="SUPFAM" id="SSF53474">
    <property type="entry name" value="alpha/beta-Hydrolases"/>
    <property type="match status" value="1"/>
</dbReference>
<keyword evidence="3" id="KW-1185">Reference proteome</keyword>
<dbReference type="EMBL" id="LDPH01000002">
    <property type="protein sequence ID" value="KLV28074.1"/>
    <property type="molecule type" value="Genomic_DNA"/>
</dbReference>
<dbReference type="RefSeq" id="WP_047940627.1">
    <property type="nucleotide sequence ID" value="NZ_JAMAUJ010000001.1"/>
</dbReference>
<dbReference type="GO" id="GO:0052689">
    <property type="term" value="F:carboxylic ester hydrolase activity"/>
    <property type="evidence" value="ECO:0007669"/>
    <property type="project" value="TreeGrafter"/>
</dbReference>
<evidence type="ECO:0000259" key="1">
    <source>
        <dbReference type="Pfam" id="PF12146"/>
    </source>
</evidence>
<name>A0A0J1IQ41_NIACI</name>